<sequence length="498" mass="56517">MKGLLRLSYFSRSDTRKTQDPQGVCLKPGNSVFDDQKPRLPGEIWRKIIRHTIRLAGADTVEPGNPFGLAYIDEEYPEVDSALFEDRVNLSLVNSSWKVAVSEISAEYLVIYSGKQLAQLADKFDAAIPVCHSLSSKLKTYAKSKTIPGGQKLKSAKPLGQWTTRIDFRILGPYCVNDVLRLIQCTPNLQIYVNNVTTDVPRRSFPTEIVDGLINYRTSSLRRIDWAGTGELPRYADLAKLCNNLPHLITLRLAAMHTTRVQDFIGVTPLISPRLRHLILGPDPRASTPRANLNSTWCLLFNSFCSNPERQIPRLEYFDCGILPRHWKPFFYLHGHKLQILRMASLDDPSFLPKIVEYCPNLKALLISQKVATPVKFPAFHPSLTKICICPNVDSPVTVPDSILSCAVMESLDDLLLDIERMVAPCLVELRIWGTGPYAAINKYSLWLRSWWLRWNLRGVQFLDKTGSSYKDICDRVYRLFAFTGKISPNRHLILFSL</sequence>
<name>A0A409WF12_9AGAR</name>
<dbReference type="OrthoDB" id="3171058at2759"/>
<evidence type="ECO:0008006" key="3">
    <source>
        <dbReference type="Google" id="ProtNLM"/>
    </source>
</evidence>
<accession>A0A409WF12</accession>
<protein>
    <recommendedName>
        <fullName evidence="3">F-box domain-containing protein</fullName>
    </recommendedName>
</protein>
<dbReference type="AlphaFoldDB" id="A0A409WF12"/>
<proteinExistence type="predicted"/>
<dbReference type="Proteomes" id="UP000284706">
    <property type="component" value="Unassembled WGS sequence"/>
</dbReference>
<dbReference type="EMBL" id="NHYE01005092">
    <property type="protein sequence ID" value="PPQ77102.1"/>
    <property type="molecule type" value="Genomic_DNA"/>
</dbReference>
<comment type="caution">
    <text evidence="1">The sequence shown here is derived from an EMBL/GenBank/DDBJ whole genome shotgun (WGS) entry which is preliminary data.</text>
</comment>
<gene>
    <name evidence="1" type="ORF">CVT26_004521</name>
</gene>
<dbReference type="SUPFAM" id="SSF52047">
    <property type="entry name" value="RNI-like"/>
    <property type="match status" value="1"/>
</dbReference>
<organism evidence="1 2">
    <name type="scientific">Gymnopilus dilepis</name>
    <dbReference type="NCBI Taxonomy" id="231916"/>
    <lineage>
        <taxon>Eukaryota</taxon>
        <taxon>Fungi</taxon>
        <taxon>Dikarya</taxon>
        <taxon>Basidiomycota</taxon>
        <taxon>Agaricomycotina</taxon>
        <taxon>Agaricomycetes</taxon>
        <taxon>Agaricomycetidae</taxon>
        <taxon>Agaricales</taxon>
        <taxon>Agaricineae</taxon>
        <taxon>Hymenogastraceae</taxon>
        <taxon>Gymnopilus</taxon>
    </lineage>
</organism>
<evidence type="ECO:0000313" key="2">
    <source>
        <dbReference type="Proteomes" id="UP000284706"/>
    </source>
</evidence>
<reference evidence="1 2" key="1">
    <citation type="journal article" date="2018" name="Evol. Lett.">
        <title>Horizontal gene cluster transfer increased hallucinogenic mushroom diversity.</title>
        <authorList>
            <person name="Reynolds H.T."/>
            <person name="Vijayakumar V."/>
            <person name="Gluck-Thaler E."/>
            <person name="Korotkin H.B."/>
            <person name="Matheny P.B."/>
            <person name="Slot J.C."/>
        </authorList>
    </citation>
    <scope>NUCLEOTIDE SEQUENCE [LARGE SCALE GENOMIC DNA]</scope>
    <source>
        <strain evidence="1 2">SRW20</strain>
    </source>
</reference>
<dbReference type="InParanoid" id="A0A409WF12"/>
<keyword evidence="2" id="KW-1185">Reference proteome</keyword>
<evidence type="ECO:0000313" key="1">
    <source>
        <dbReference type="EMBL" id="PPQ77102.1"/>
    </source>
</evidence>